<sequence>MVLESIISAEEVERHPLDMFFLGFGTASLGLWLAYYIFPKEASNWFLFLTAFALEPLLLRLFYLEEEEEITLHHPTLWQRHEGVIMDYMYLFFGMVIAFSFWYALLPQELTNIMFENQISEVVRIQNLRVALTGGFIGTGAVTAAQFGPSLSAILENKTEMLKFIMINNLRLLFLFAAFSFIFGAGAILLLTWNAAVVGVAVGNLARQEIVAAQLSVRTVAYFKALPISFLAFFVHGIFEILGYFIGAIGGGILSVAIIKKHYNNPRFNVLLWDVLLLILISAGLIIFGAFVEVYITPNL</sequence>
<feature type="transmembrane region" description="Helical" evidence="1">
    <location>
        <begin position="241"/>
        <end position="259"/>
    </location>
</feature>
<keyword evidence="3" id="KW-1185">Reference proteome</keyword>
<evidence type="ECO:0000256" key="1">
    <source>
        <dbReference type="SAM" id="Phobius"/>
    </source>
</evidence>
<keyword evidence="1" id="KW-0472">Membrane</keyword>
<protein>
    <submittedName>
        <fullName evidence="2">Stage II sporulation protein M</fullName>
    </submittedName>
</protein>
<name>A0A832V176_9ARCH</name>
<accession>A0A832V176</accession>
<proteinExistence type="predicted"/>
<reference evidence="2 3" key="1">
    <citation type="journal article" name="Nat. Commun.">
        <title>Undinarchaeota illuminate DPANN phylogeny and the impact of gene transfer on archaeal evolution.</title>
        <authorList>
            <person name="Dombrowski N."/>
            <person name="Williams T.A."/>
            <person name="Sun J."/>
            <person name="Woodcroft B.J."/>
            <person name="Lee J.H."/>
            <person name="Minh B.Q."/>
            <person name="Rinke C."/>
            <person name="Spang A."/>
        </authorList>
    </citation>
    <scope>NUCLEOTIDE SEQUENCE [LARGE SCALE GENOMIC DNA]</scope>
    <source>
        <strain evidence="2">MAG_bin1129</strain>
    </source>
</reference>
<keyword evidence="1" id="KW-0812">Transmembrane</keyword>
<comment type="caution">
    <text evidence="2">The sequence shown here is derived from an EMBL/GenBank/DDBJ whole genome shotgun (WGS) entry which is preliminary data.</text>
</comment>
<dbReference type="Pfam" id="PF01944">
    <property type="entry name" value="SpoIIM"/>
    <property type="match status" value="1"/>
</dbReference>
<feature type="transmembrane region" description="Helical" evidence="1">
    <location>
        <begin position="45"/>
        <end position="64"/>
    </location>
</feature>
<feature type="transmembrane region" description="Helical" evidence="1">
    <location>
        <begin position="172"/>
        <end position="203"/>
    </location>
</feature>
<dbReference type="Proteomes" id="UP000646946">
    <property type="component" value="Unassembled WGS sequence"/>
</dbReference>
<gene>
    <name evidence="2" type="ORF">H1016_01035</name>
</gene>
<dbReference type="InterPro" id="IPR002798">
    <property type="entry name" value="SpoIIM-like"/>
</dbReference>
<feature type="transmembrane region" description="Helical" evidence="1">
    <location>
        <begin position="84"/>
        <end position="106"/>
    </location>
</feature>
<dbReference type="EMBL" id="DVAB01000009">
    <property type="protein sequence ID" value="HIK00108.1"/>
    <property type="molecule type" value="Genomic_DNA"/>
</dbReference>
<feature type="transmembrane region" description="Helical" evidence="1">
    <location>
        <begin position="271"/>
        <end position="296"/>
    </location>
</feature>
<evidence type="ECO:0000313" key="2">
    <source>
        <dbReference type="EMBL" id="HIK00108.1"/>
    </source>
</evidence>
<keyword evidence="1" id="KW-1133">Transmembrane helix</keyword>
<organism evidence="2 3">
    <name type="scientific">Candidatus Naiadarchaeum limnaeum</name>
    <dbReference type="NCBI Taxonomy" id="2756139"/>
    <lineage>
        <taxon>Archaea</taxon>
        <taxon>Candidatus Undinarchaeota</taxon>
        <taxon>Candidatus Undinarchaeia</taxon>
        <taxon>Candidatus Naiadarchaeales</taxon>
        <taxon>Candidatus Naiadarchaeaceae</taxon>
        <taxon>Candidatus Naiadarchaeum</taxon>
    </lineage>
</organism>
<feature type="transmembrane region" description="Helical" evidence="1">
    <location>
        <begin position="20"/>
        <end position="38"/>
    </location>
</feature>
<evidence type="ECO:0000313" key="3">
    <source>
        <dbReference type="Proteomes" id="UP000646946"/>
    </source>
</evidence>
<dbReference type="AlphaFoldDB" id="A0A832V176"/>